<dbReference type="Proteomes" id="UP001443914">
    <property type="component" value="Unassembled WGS sequence"/>
</dbReference>
<proteinExistence type="predicted"/>
<dbReference type="Pfam" id="PF24347">
    <property type="entry name" value="FIGL1_N"/>
    <property type="match status" value="1"/>
</dbReference>
<evidence type="ECO:0000313" key="3">
    <source>
        <dbReference type="Proteomes" id="UP001443914"/>
    </source>
</evidence>
<dbReference type="InterPro" id="IPR056224">
    <property type="entry name" value="FIGL1_N"/>
</dbReference>
<reference evidence="2" key="1">
    <citation type="submission" date="2024-03" db="EMBL/GenBank/DDBJ databases">
        <title>WGS assembly of Saponaria officinalis var. Norfolk2.</title>
        <authorList>
            <person name="Jenkins J."/>
            <person name="Shu S."/>
            <person name="Grimwood J."/>
            <person name="Barry K."/>
            <person name="Goodstein D."/>
            <person name="Schmutz J."/>
            <person name="Leebens-Mack J."/>
            <person name="Osbourn A."/>
        </authorList>
    </citation>
    <scope>NUCLEOTIDE SEQUENCE [LARGE SCALE GENOMIC DNA]</scope>
    <source>
        <strain evidence="2">JIC</strain>
    </source>
</reference>
<dbReference type="AlphaFoldDB" id="A0AAW1K8F8"/>
<organism evidence="2 3">
    <name type="scientific">Saponaria officinalis</name>
    <name type="common">Common soapwort</name>
    <name type="synonym">Lychnis saponaria</name>
    <dbReference type="NCBI Taxonomy" id="3572"/>
    <lineage>
        <taxon>Eukaryota</taxon>
        <taxon>Viridiplantae</taxon>
        <taxon>Streptophyta</taxon>
        <taxon>Embryophyta</taxon>
        <taxon>Tracheophyta</taxon>
        <taxon>Spermatophyta</taxon>
        <taxon>Magnoliopsida</taxon>
        <taxon>eudicotyledons</taxon>
        <taxon>Gunneridae</taxon>
        <taxon>Pentapetalae</taxon>
        <taxon>Caryophyllales</taxon>
        <taxon>Caryophyllaceae</taxon>
        <taxon>Caryophylleae</taxon>
        <taxon>Saponaria</taxon>
    </lineage>
</organism>
<sequence length="110" mass="12819">MASKMEAIETQHHQNWRKEVDENPKRLQSLLFGTDLALDNRDYTSTQVLSLRRFGFLDSRSSTTVDAVVVRPIRRHAVSKLDAARSTLARHSARYYYLVFEIELKMKGDY</sequence>
<gene>
    <name evidence="2" type="ORF">RND81_06G089100</name>
</gene>
<name>A0AAW1K8F8_SAPOF</name>
<comment type="caution">
    <text evidence="2">The sequence shown here is derived from an EMBL/GenBank/DDBJ whole genome shotgun (WGS) entry which is preliminary data.</text>
</comment>
<evidence type="ECO:0000259" key="1">
    <source>
        <dbReference type="Pfam" id="PF24347"/>
    </source>
</evidence>
<feature type="domain" description="FIGL1 N-terminal" evidence="1">
    <location>
        <begin position="14"/>
        <end position="86"/>
    </location>
</feature>
<protein>
    <recommendedName>
        <fullName evidence="1">FIGL1 N-terminal domain-containing protein</fullName>
    </recommendedName>
</protein>
<keyword evidence="3" id="KW-1185">Reference proteome</keyword>
<dbReference type="EMBL" id="JBDFQZ010000006">
    <property type="protein sequence ID" value="KAK9714370.1"/>
    <property type="molecule type" value="Genomic_DNA"/>
</dbReference>
<evidence type="ECO:0000313" key="2">
    <source>
        <dbReference type="EMBL" id="KAK9714370.1"/>
    </source>
</evidence>
<accession>A0AAW1K8F8</accession>